<organism evidence="1 2">
    <name type="scientific">Pluteus cervinus</name>
    <dbReference type="NCBI Taxonomy" id="181527"/>
    <lineage>
        <taxon>Eukaryota</taxon>
        <taxon>Fungi</taxon>
        <taxon>Dikarya</taxon>
        <taxon>Basidiomycota</taxon>
        <taxon>Agaricomycotina</taxon>
        <taxon>Agaricomycetes</taxon>
        <taxon>Agaricomycetidae</taxon>
        <taxon>Agaricales</taxon>
        <taxon>Pluteineae</taxon>
        <taxon>Pluteaceae</taxon>
        <taxon>Pluteus</taxon>
    </lineage>
</organism>
<dbReference type="Proteomes" id="UP000308600">
    <property type="component" value="Unassembled WGS sequence"/>
</dbReference>
<protein>
    <submittedName>
        <fullName evidence="1">Uncharacterized protein</fullName>
    </submittedName>
</protein>
<evidence type="ECO:0000313" key="1">
    <source>
        <dbReference type="EMBL" id="TFK66217.1"/>
    </source>
</evidence>
<sequence>MGAFHLPPKETLPPLPMRESGRITEECRRISEPKSKLDHAVVILNILSYLQAYFDSEQDVHFFVLIGSHRLLESTLEDDYTPDIVSYTSRSELVQRYLHQLCDNPFEELPLGDLPFWGEVTSVGTLPKTAARQRPITDFCDALLRHRPDLARGVGLCVRRNGFQFWEVTSSGYSSTEQYTWSDVDITVLQAFVATVYRVSNDRYMPISFVPDSIHLWALHHDGIAYDLTPFYAGHYPGRGTWVATGFEAAHPEKQLIFKFYWRDCDAEWDEGELYGAAHQGGTIPGLVKPLVFVRTGFMISSESPSGEKVQKRELVFLVSDIVCRRLNHCSSVMEILDAIYDALETHKGMCKRGILHRDISFGNVGLPERIEASYLGDTSNNNANLPFSILLDLDSATKLPVNEGNCTNRAGTPMFMSHELTKKPGYHPPSILDFVSPSVVEFTQRNILEVELQPGSPQLLLDALKRHQEDVLDMLSNMTYHTSSMEEFHVDINPFKHTSRCEGSPDSAAEQSLPTGPSHQPHHDVESMFWLLWFLLARANPVKAEEPPTAFLDAYNNFCTSMFTHKVGSFDSRDELFRVNAAWTVHPLVSGVTTTLRNMQVLVQFPHTEWRRAYRESMPWDFLHRLMQFWILVDKQELLRSESLHGIPLDTTAPRHAHVHYPTFTQTPQNDEVLRPTPKVADDDVNYRIIDKVAKMPPDLRRRYELCSQAARRLRADLSCSEKWYDADVSTSKKPRNWWSS</sequence>
<keyword evidence="2" id="KW-1185">Reference proteome</keyword>
<accession>A0ACD3AMS5</accession>
<evidence type="ECO:0000313" key="2">
    <source>
        <dbReference type="Proteomes" id="UP000308600"/>
    </source>
</evidence>
<gene>
    <name evidence="1" type="ORF">BDN72DRAFT_157671</name>
</gene>
<name>A0ACD3AMS5_9AGAR</name>
<reference evidence="1 2" key="1">
    <citation type="journal article" date="2019" name="Nat. Ecol. Evol.">
        <title>Megaphylogeny resolves global patterns of mushroom evolution.</title>
        <authorList>
            <person name="Varga T."/>
            <person name="Krizsan K."/>
            <person name="Foldi C."/>
            <person name="Dima B."/>
            <person name="Sanchez-Garcia M."/>
            <person name="Sanchez-Ramirez S."/>
            <person name="Szollosi G.J."/>
            <person name="Szarkandi J.G."/>
            <person name="Papp V."/>
            <person name="Albert L."/>
            <person name="Andreopoulos W."/>
            <person name="Angelini C."/>
            <person name="Antonin V."/>
            <person name="Barry K.W."/>
            <person name="Bougher N.L."/>
            <person name="Buchanan P."/>
            <person name="Buyck B."/>
            <person name="Bense V."/>
            <person name="Catcheside P."/>
            <person name="Chovatia M."/>
            <person name="Cooper J."/>
            <person name="Damon W."/>
            <person name="Desjardin D."/>
            <person name="Finy P."/>
            <person name="Geml J."/>
            <person name="Haridas S."/>
            <person name="Hughes K."/>
            <person name="Justo A."/>
            <person name="Karasinski D."/>
            <person name="Kautmanova I."/>
            <person name="Kiss B."/>
            <person name="Kocsube S."/>
            <person name="Kotiranta H."/>
            <person name="LaButti K.M."/>
            <person name="Lechner B.E."/>
            <person name="Liimatainen K."/>
            <person name="Lipzen A."/>
            <person name="Lukacs Z."/>
            <person name="Mihaltcheva S."/>
            <person name="Morgado L.N."/>
            <person name="Niskanen T."/>
            <person name="Noordeloos M.E."/>
            <person name="Ohm R.A."/>
            <person name="Ortiz-Santana B."/>
            <person name="Ovrebo C."/>
            <person name="Racz N."/>
            <person name="Riley R."/>
            <person name="Savchenko A."/>
            <person name="Shiryaev A."/>
            <person name="Soop K."/>
            <person name="Spirin V."/>
            <person name="Szebenyi C."/>
            <person name="Tomsovsky M."/>
            <person name="Tulloss R.E."/>
            <person name="Uehling J."/>
            <person name="Grigoriev I.V."/>
            <person name="Vagvolgyi C."/>
            <person name="Papp T."/>
            <person name="Martin F.M."/>
            <person name="Miettinen O."/>
            <person name="Hibbett D.S."/>
            <person name="Nagy L.G."/>
        </authorList>
    </citation>
    <scope>NUCLEOTIDE SEQUENCE [LARGE SCALE GENOMIC DNA]</scope>
    <source>
        <strain evidence="1 2">NL-1719</strain>
    </source>
</reference>
<dbReference type="EMBL" id="ML208412">
    <property type="protein sequence ID" value="TFK66217.1"/>
    <property type="molecule type" value="Genomic_DNA"/>
</dbReference>
<proteinExistence type="predicted"/>